<dbReference type="InterPro" id="IPR043128">
    <property type="entry name" value="Rev_trsase/Diguanyl_cyclase"/>
</dbReference>
<gene>
    <name evidence="2" type="ORF">KK1_041093</name>
</gene>
<protein>
    <submittedName>
        <fullName evidence="2">Retrovirus-related Pol polyprotein from transposon 17.6</fullName>
    </submittedName>
</protein>
<dbReference type="EMBL" id="KQ484078">
    <property type="protein sequence ID" value="KYP37690.1"/>
    <property type="molecule type" value="Genomic_DNA"/>
</dbReference>
<dbReference type="SUPFAM" id="SSF56672">
    <property type="entry name" value="DNA/RNA polymerases"/>
    <property type="match status" value="1"/>
</dbReference>
<dbReference type="PANTHER" id="PTHR37984">
    <property type="entry name" value="PROTEIN CBG26694"/>
    <property type="match status" value="1"/>
</dbReference>
<feature type="domain" description="Reverse transcriptase" evidence="1">
    <location>
        <begin position="1"/>
        <end position="67"/>
    </location>
</feature>
<proteinExistence type="predicted"/>
<accession>A0A151R546</accession>
<dbReference type="InterPro" id="IPR043502">
    <property type="entry name" value="DNA/RNA_pol_sf"/>
</dbReference>
<dbReference type="Gene3D" id="3.30.70.270">
    <property type="match status" value="2"/>
</dbReference>
<dbReference type="Gramene" id="C.cajan_40717.t">
    <property type="protein sequence ID" value="C.cajan_40717.t.cds1"/>
    <property type="gene ID" value="C.cajan_40717"/>
</dbReference>
<organism evidence="2 3">
    <name type="scientific">Cajanus cajan</name>
    <name type="common">Pigeon pea</name>
    <name type="synonym">Cajanus indicus</name>
    <dbReference type="NCBI Taxonomy" id="3821"/>
    <lineage>
        <taxon>Eukaryota</taxon>
        <taxon>Viridiplantae</taxon>
        <taxon>Streptophyta</taxon>
        <taxon>Embryophyta</taxon>
        <taxon>Tracheophyta</taxon>
        <taxon>Spermatophyta</taxon>
        <taxon>Magnoliopsida</taxon>
        <taxon>eudicotyledons</taxon>
        <taxon>Gunneridae</taxon>
        <taxon>Pentapetalae</taxon>
        <taxon>rosids</taxon>
        <taxon>fabids</taxon>
        <taxon>Fabales</taxon>
        <taxon>Fabaceae</taxon>
        <taxon>Papilionoideae</taxon>
        <taxon>50 kb inversion clade</taxon>
        <taxon>NPAAA clade</taxon>
        <taxon>indigoferoid/millettioid clade</taxon>
        <taxon>Phaseoleae</taxon>
        <taxon>Cajanus</taxon>
    </lineage>
</organism>
<evidence type="ECO:0000313" key="2">
    <source>
        <dbReference type="EMBL" id="KYP37690.1"/>
    </source>
</evidence>
<name>A0A151R546_CAJCA</name>
<keyword evidence="3" id="KW-1185">Reference proteome</keyword>
<evidence type="ECO:0000313" key="3">
    <source>
        <dbReference type="Proteomes" id="UP000075243"/>
    </source>
</evidence>
<dbReference type="Proteomes" id="UP000075243">
    <property type="component" value="Unassembled WGS sequence"/>
</dbReference>
<dbReference type="Pfam" id="PF00078">
    <property type="entry name" value="RVT_1"/>
    <property type="match status" value="1"/>
</dbReference>
<dbReference type="PROSITE" id="PS50878">
    <property type="entry name" value="RT_POL"/>
    <property type="match status" value="1"/>
</dbReference>
<dbReference type="FunFam" id="3.30.70.270:FF:000020">
    <property type="entry name" value="Transposon Tf2-6 polyprotein-like Protein"/>
    <property type="match status" value="1"/>
</dbReference>
<evidence type="ECO:0000259" key="1">
    <source>
        <dbReference type="PROSITE" id="PS50878"/>
    </source>
</evidence>
<dbReference type="InterPro" id="IPR000477">
    <property type="entry name" value="RT_dom"/>
</dbReference>
<dbReference type="InterPro" id="IPR050951">
    <property type="entry name" value="Retrovirus_Pol_polyprotein"/>
</dbReference>
<sequence>MNHVLRDFIGRFVVVYFDDILIYSKSLSDNVDHLRQVLLVLRENLLFSNVDKCTFCVDNVIFLGFVVSKQGVHVDPEKIKVIQEWRILTNVSEVRSFHGLESFYRRFVPNFSTLALPLNELVKKDVVFFWQEKHNLAFRELKQ</sequence>
<dbReference type="PANTHER" id="PTHR37984:SF5">
    <property type="entry name" value="PROTEIN NYNRIN-LIKE"/>
    <property type="match status" value="1"/>
</dbReference>
<dbReference type="AlphaFoldDB" id="A0A151R546"/>
<reference evidence="2" key="1">
    <citation type="journal article" date="2012" name="Nat. Biotechnol.">
        <title>Draft genome sequence of pigeonpea (Cajanus cajan), an orphan legume crop of resource-poor farmers.</title>
        <authorList>
            <person name="Varshney R.K."/>
            <person name="Chen W."/>
            <person name="Li Y."/>
            <person name="Bharti A.K."/>
            <person name="Saxena R.K."/>
            <person name="Schlueter J.A."/>
            <person name="Donoghue M.T."/>
            <person name="Azam S."/>
            <person name="Fan G."/>
            <person name="Whaley A.M."/>
            <person name="Farmer A.D."/>
            <person name="Sheridan J."/>
            <person name="Iwata A."/>
            <person name="Tuteja R."/>
            <person name="Penmetsa R.V."/>
            <person name="Wu W."/>
            <person name="Upadhyaya H.D."/>
            <person name="Yang S.P."/>
            <person name="Shah T."/>
            <person name="Saxena K.B."/>
            <person name="Michael T."/>
            <person name="McCombie W.R."/>
            <person name="Yang B."/>
            <person name="Zhang G."/>
            <person name="Yang H."/>
            <person name="Wang J."/>
            <person name="Spillane C."/>
            <person name="Cook D.R."/>
            <person name="May G.D."/>
            <person name="Xu X."/>
            <person name="Jackson S.A."/>
        </authorList>
    </citation>
    <scope>NUCLEOTIDE SEQUENCE [LARGE SCALE GENOMIC DNA]</scope>
</reference>